<feature type="domain" description="HTH cro/C1-type" evidence="1">
    <location>
        <begin position="33"/>
        <end position="89"/>
    </location>
</feature>
<dbReference type="CDD" id="cd00093">
    <property type="entry name" value="HTH_XRE"/>
    <property type="match status" value="1"/>
</dbReference>
<reference evidence="2 3" key="1">
    <citation type="submission" date="2019-11" db="EMBL/GenBank/DDBJ databases">
        <authorList>
            <person name="Zhang X.Y."/>
        </authorList>
    </citation>
    <scope>NUCLEOTIDE SEQUENCE [LARGE SCALE GENOMIC DNA]</scope>
    <source>
        <strain evidence="2 3">C176</strain>
    </source>
</reference>
<dbReference type="RefSeq" id="WP_153718185.1">
    <property type="nucleotide sequence ID" value="NZ_WJPP01000001.1"/>
</dbReference>
<dbReference type="Proteomes" id="UP000433788">
    <property type="component" value="Unassembled WGS sequence"/>
</dbReference>
<protein>
    <submittedName>
        <fullName evidence="2">Mobile mystery protein A</fullName>
    </submittedName>
</protein>
<dbReference type="Pfam" id="PF01381">
    <property type="entry name" value="HTH_3"/>
    <property type="match status" value="1"/>
</dbReference>
<dbReference type="EMBL" id="WJPP01000001">
    <property type="protein sequence ID" value="MRH77104.1"/>
    <property type="molecule type" value="Genomic_DNA"/>
</dbReference>
<dbReference type="SMART" id="SM00530">
    <property type="entry name" value="HTH_XRE"/>
    <property type="match status" value="1"/>
</dbReference>
<accession>A0A6N7QWS1</accession>
<dbReference type="NCBIfam" id="TIGR02612">
    <property type="entry name" value="mob_myst_A"/>
    <property type="match status" value="1"/>
</dbReference>
<dbReference type="InterPro" id="IPR013435">
    <property type="entry name" value="Mobile_mystery_prot_A"/>
</dbReference>
<keyword evidence="3" id="KW-1185">Reference proteome</keyword>
<dbReference type="PROSITE" id="PS50943">
    <property type="entry name" value="HTH_CROC1"/>
    <property type="match status" value="1"/>
</dbReference>
<dbReference type="InterPro" id="IPR001387">
    <property type="entry name" value="Cro/C1-type_HTH"/>
</dbReference>
<dbReference type="InterPro" id="IPR010982">
    <property type="entry name" value="Lambda_DNA-bd_dom_sf"/>
</dbReference>
<dbReference type="GO" id="GO:0003677">
    <property type="term" value="F:DNA binding"/>
    <property type="evidence" value="ECO:0007669"/>
    <property type="project" value="InterPro"/>
</dbReference>
<dbReference type="SUPFAM" id="SSF47413">
    <property type="entry name" value="lambda repressor-like DNA-binding domains"/>
    <property type="match status" value="1"/>
</dbReference>
<dbReference type="AlphaFoldDB" id="A0A6N7QWS1"/>
<evidence type="ECO:0000259" key="1">
    <source>
        <dbReference type="PROSITE" id="PS50943"/>
    </source>
</evidence>
<gene>
    <name evidence="2" type="ORF">GH984_00055</name>
</gene>
<proteinExistence type="predicted"/>
<organism evidence="2 3">
    <name type="scientific">Spiribacter salilacus</name>
    <dbReference type="NCBI Taxonomy" id="2664894"/>
    <lineage>
        <taxon>Bacteria</taxon>
        <taxon>Pseudomonadati</taxon>
        <taxon>Pseudomonadota</taxon>
        <taxon>Gammaproteobacteria</taxon>
        <taxon>Chromatiales</taxon>
        <taxon>Ectothiorhodospiraceae</taxon>
        <taxon>Spiribacter</taxon>
    </lineage>
</organism>
<name>A0A6N7QWS1_9GAMM</name>
<dbReference type="Gene3D" id="1.10.260.40">
    <property type="entry name" value="lambda repressor-like DNA-binding domains"/>
    <property type="match status" value="1"/>
</dbReference>
<evidence type="ECO:0000313" key="3">
    <source>
        <dbReference type="Proteomes" id="UP000433788"/>
    </source>
</evidence>
<sequence length="154" mass="17021">MNVKEAVRKQHVRIVDRAAQQLASVQTPSNGWLTSLRKALGMSGAEVAARMGISRNAIYQAERNEREGAITLNQMQKIADGMGGRFVYAIIPEGSVDEMIRAQAVNKAEALIRRSSAQMALEKQSLPTAQTKQRIQELADELIRDMPAGFWAIK</sequence>
<evidence type="ECO:0000313" key="2">
    <source>
        <dbReference type="EMBL" id="MRH77104.1"/>
    </source>
</evidence>
<comment type="caution">
    <text evidence="2">The sequence shown here is derived from an EMBL/GenBank/DDBJ whole genome shotgun (WGS) entry which is preliminary data.</text>
</comment>